<evidence type="ECO:0000313" key="1">
    <source>
        <dbReference type="EMBL" id="TKR76741.1"/>
    </source>
</evidence>
<name>A0A4U5N332_STECR</name>
<gene>
    <name evidence="1" type="ORF">L596_017841</name>
</gene>
<dbReference type="AlphaFoldDB" id="A0A4U5N332"/>
<sequence length="135" mass="14726">MSETFLKPFLDCEKTPRFSVSFASPTGSLTVSNAPIASQISPIPSQTAQTLAPPDTFRLVPAQVAPHRLTTIQNGTSSRFLLDFALKRRPLPCHTTAQDLLPRLRASNSELMARKSIFRAYPPGNAAFLGHPLPL</sequence>
<dbReference type="Proteomes" id="UP000298663">
    <property type="component" value="Unassembled WGS sequence"/>
</dbReference>
<reference evidence="1 2" key="2">
    <citation type="journal article" date="2019" name="G3 (Bethesda)">
        <title>Hybrid Assembly of the Genome of the Entomopathogenic Nematode Steinernema carpocapsae Identifies the X-Chromosome.</title>
        <authorList>
            <person name="Serra L."/>
            <person name="Macchietto M."/>
            <person name="Macias-Munoz A."/>
            <person name="McGill C.J."/>
            <person name="Rodriguez I.M."/>
            <person name="Rodriguez B."/>
            <person name="Murad R."/>
            <person name="Mortazavi A."/>
        </authorList>
    </citation>
    <scope>NUCLEOTIDE SEQUENCE [LARGE SCALE GENOMIC DNA]</scope>
    <source>
        <strain evidence="1 2">ALL</strain>
    </source>
</reference>
<evidence type="ECO:0000313" key="2">
    <source>
        <dbReference type="Proteomes" id="UP000298663"/>
    </source>
</evidence>
<organism evidence="1 2">
    <name type="scientific">Steinernema carpocapsae</name>
    <name type="common">Entomopathogenic nematode</name>
    <dbReference type="NCBI Taxonomy" id="34508"/>
    <lineage>
        <taxon>Eukaryota</taxon>
        <taxon>Metazoa</taxon>
        <taxon>Ecdysozoa</taxon>
        <taxon>Nematoda</taxon>
        <taxon>Chromadorea</taxon>
        <taxon>Rhabditida</taxon>
        <taxon>Tylenchina</taxon>
        <taxon>Panagrolaimomorpha</taxon>
        <taxon>Strongyloidoidea</taxon>
        <taxon>Steinernematidae</taxon>
        <taxon>Steinernema</taxon>
    </lineage>
</organism>
<dbReference type="EMBL" id="AZBU02000005">
    <property type="protein sequence ID" value="TKR76741.1"/>
    <property type="molecule type" value="Genomic_DNA"/>
</dbReference>
<reference evidence="1 2" key="1">
    <citation type="journal article" date="2015" name="Genome Biol.">
        <title>Comparative genomics of Steinernema reveals deeply conserved gene regulatory networks.</title>
        <authorList>
            <person name="Dillman A.R."/>
            <person name="Macchietto M."/>
            <person name="Porter C.F."/>
            <person name="Rogers A."/>
            <person name="Williams B."/>
            <person name="Antoshechkin I."/>
            <person name="Lee M.M."/>
            <person name="Goodwin Z."/>
            <person name="Lu X."/>
            <person name="Lewis E.E."/>
            <person name="Goodrich-Blair H."/>
            <person name="Stock S.P."/>
            <person name="Adams B.J."/>
            <person name="Sternberg P.W."/>
            <person name="Mortazavi A."/>
        </authorList>
    </citation>
    <scope>NUCLEOTIDE SEQUENCE [LARGE SCALE GENOMIC DNA]</scope>
    <source>
        <strain evidence="1 2">ALL</strain>
    </source>
</reference>
<keyword evidence="2" id="KW-1185">Reference proteome</keyword>
<accession>A0A4U5N332</accession>
<comment type="caution">
    <text evidence="1">The sequence shown here is derived from an EMBL/GenBank/DDBJ whole genome shotgun (WGS) entry which is preliminary data.</text>
</comment>
<protein>
    <submittedName>
        <fullName evidence="1">Uncharacterized protein</fullName>
    </submittedName>
</protein>
<proteinExistence type="predicted"/>